<keyword evidence="3" id="KW-1015">Disulfide bond</keyword>
<dbReference type="GeneTree" id="ENSGT01100000263630"/>
<dbReference type="Pfam" id="PF00050">
    <property type="entry name" value="Kazal_1"/>
    <property type="match status" value="1"/>
</dbReference>
<feature type="domain" description="Kazal-like" evidence="4">
    <location>
        <begin position="24"/>
        <end position="73"/>
    </location>
</feature>
<evidence type="ECO:0000256" key="2">
    <source>
        <dbReference type="ARBA" id="ARBA00022900"/>
    </source>
</evidence>
<dbReference type="FunCoup" id="A0A3Q3GCQ1">
    <property type="interactions" value="303"/>
</dbReference>
<dbReference type="GO" id="GO:0004867">
    <property type="term" value="F:serine-type endopeptidase inhibitor activity"/>
    <property type="evidence" value="ECO:0007669"/>
    <property type="project" value="UniProtKB-KW"/>
</dbReference>
<dbReference type="PROSITE" id="PS00282">
    <property type="entry name" value="KAZAL_1"/>
    <property type="match status" value="1"/>
</dbReference>
<dbReference type="PROSITE" id="PS51257">
    <property type="entry name" value="PROKAR_LIPOPROTEIN"/>
    <property type="match status" value="1"/>
</dbReference>
<evidence type="ECO:0000313" key="6">
    <source>
        <dbReference type="Proteomes" id="UP000261660"/>
    </source>
</evidence>
<dbReference type="Ensembl" id="ENSLBET00000032393.1">
    <property type="protein sequence ID" value="ENSLBEP00000030976.1"/>
    <property type="gene ID" value="ENSLBEG00000023406.1"/>
</dbReference>
<evidence type="ECO:0000256" key="3">
    <source>
        <dbReference type="ARBA" id="ARBA00023157"/>
    </source>
</evidence>
<keyword evidence="6" id="KW-1185">Reference proteome</keyword>
<proteinExistence type="predicted"/>
<dbReference type="PROSITE" id="PS51465">
    <property type="entry name" value="KAZAL_2"/>
    <property type="match status" value="1"/>
</dbReference>
<dbReference type="InterPro" id="IPR002350">
    <property type="entry name" value="Kazal_dom"/>
</dbReference>
<protein>
    <recommendedName>
        <fullName evidence="4">Kazal-like domain-containing protein</fullName>
    </recommendedName>
</protein>
<name>A0A3Q3GCQ1_9LABR</name>
<reference evidence="5" key="2">
    <citation type="submission" date="2025-09" db="UniProtKB">
        <authorList>
            <consortium name="Ensembl"/>
        </authorList>
    </citation>
    <scope>IDENTIFICATION</scope>
</reference>
<sequence>MLVRLNGDSKLPVGVNVSVAGCLSLYVSSCDGFSLPSCRRDYNPVCGDDGFTYSNECMLCFYNISKTSVNCMITLKSGC</sequence>
<evidence type="ECO:0000259" key="4">
    <source>
        <dbReference type="PROSITE" id="PS51465"/>
    </source>
</evidence>
<dbReference type="SMART" id="SM00280">
    <property type="entry name" value="KAZAL"/>
    <property type="match status" value="1"/>
</dbReference>
<dbReference type="STRING" id="56723.ENSLBEP00000030976"/>
<evidence type="ECO:0000256" key="1">
    <source>
        <dbReference type="ARBA" id="ARBA00022690"/>
    </source>
</evidence>
<reference evidence="5" key="1">
    <citation type="submission" date="2025-08" db="UniProtKB">
        <authorList>
            <consortium name="Ensembl"/>
        </authorList>
    </citation>
    <scope>IDENTIFICATION</scope>
</reference>
<evidence type="ECO:0000313" key="5">
    <source>
        <dbReference type="Ensembl" id="ENSLBEP00000030976.1"/>
    </source>
</evidence>
<dbReference type="PRINTS" id="PR00290">
    <property type="entry name" value="KAZALINHBTR"/>
</dbReference>
<dbReference type="AlphaFoldDB" id="A0A3Q3GCQ1"/>
<keyword evidence="1" id="KW-0646">Protease inhibitor</keyword>
<dbReference type="InParanoid" id="A0A3Q3GCQ1"/>
<dbReference type="SUPFAM" id="SSF100895">
    <property type="entry name" value="Kazal-type serine protease inhibitors"/>
    <property type="match status" value="1"/>
</dbReference>
<dbReference type="InterPro" id="IPR036058">
    <property type="entry name" value="Kazal_dom_sf"/>
</dbReference>
<keyword evidence="2" id="KW-0722">Serine protease inhibitor</keyword>
<organism evidence="5 6">
    <name type="scientific">Labrus bergylta</name>
    <name type="common">ballan wrasse</name>
    <dbReference type="NCBI Taxonomy" id="56723"/>
    <lineage>
        <taxon>Eukaryota</taxon>
        <taxon>Metazoa</taxon>
        <taxon>Chordata</taxon>
        <taxon>Craniata</taxon>
        <taxon>Vertebrata</taxon>
        <taxon>Euteleostomi</taxon>
        <taxon>Actinopterygii</taxon>
        <taxon>Neopterygii</taxon>
        <taxon>Teleostei</taxon>
        <taxon>Neoteleostei</taxon>
        <taxon>Acanthomorphata</taxon>
        <taxon>Eupercaria</taxon>
        <taxon>Labriformes</taxon>
        <taxon>Labridae</taxon>
        <taxon>Labrus</taxon>
    </lineage>
</organism>
<dbReference type="Gene3D" id="3.30.60.30">
    <property type="match status" value="1"/>
</dbReference>
<accession>A0A3Q3GCQ1</accession>
<dbReference type="Proteomes" id="UP000261660">
    <property type="component" value="Unplaced"/>
</dbReference>
<dbReference type="InterPro" id="IPR001239">
    <property type="entry name" value="Prot_inh_Kazal-m"/>
</dbReference>